<evidence type="ECO:0000313" key="3">
    <source>
        <dbReference type="EMBL" id="KAF9493892.1"/>
    </source>
</evidence>
<keyword evidence="4" id="KW-1185">Reference proteome</keyword>
<dbReference type="OrthoDB" id="197400at2759"/>
<feature type="compositionally biased region" description="Acidic residues" evidence="1">
    <location>
        <begin position="245"/>
        <end position="258"/>
    </location>
</feature>
<feature type="domain" description="Survival Motor Neuron Gemin2-binding" evidence="2">
    <location>
        <begin position="90"/>
        <end position="105"/>
    </location>
</feature>
<protein>
    <recommendedName>
        <fullName evidence="2">Survival Motor Neuron Gemin2-binding domain-containing protein</fullName>
    </recommendedName>
</protein>
<comment type="caution">
    <text evidence="3">The sequence shown here is derived from an EMBL/GenBank/DDBJ whole genome shotgun (WGS) entry which is preliminary data.</text>
</comment>
<feature type="region of interest" description="Disordered" evidence="1">
    <location>
        <begin position="1"/>
        <end position="89"/>
    </location>
</feature>
<dbReference type="EMBL" id="MU154579">
    <property type="protein sequence ID" value="KAF9493892.1"/>
    <property type="molecule type" value="Genomic_DNA"/>
</dbReference>
<dbReference type="CDD" id="cd22851">
    <property type="entry name" value="SMN_N"/>
    <property type="match status" value="1"/>
</dbReference>
<dbReference type="Pfam" id="PF20636">
    <property type="entry name" value="SMN_G2-BD"/>
    <property type="match status" value="1"/>
</dbReference>
<dbReference type="CDD" id="cd22852">
    <property type="entry name" value="SMN_C"/>
    <property type="match status" value="1"/>
</dbReference>
<sequence>MRPIVSYDDISLPYQPPDESPQTTTNSSPLPRRPKKRKNNNSHNNSNQHARVQNGGVYDQRAAPRPDPAVQVDEQEDYDGELESRDLTHDEIWDDSALIEAWNAAAEEYETYHGPEKDWKKEPVHKSPLWYNIPPDPQKSKQKSAINDTAKSAQPDASGAVDTENSKPMDFDAFIPTHDPSLGLPSGNIPSMGDPMNQGIITPSGPPVSPDEAFSKALGAMYWAGYWTAAYHYSRHQSRQQSMVDEFEVEEGEEEAEGDFVSAQR</sequence>
<proteinExistence type="predicted"/>
<feature type="region of interest" description="Disordered" evidence="1">
    <location>
        <begin position="131"/>
        <end position="165"/>
    </location>
</feature>
<evidence type="ECO:0000313" key="4">
    <source>
        <dbReference type="Proteomes" id="UP000807025"/>
    </source>
</evidence>
<gene>
    <name evidence="3" type="ORF">BDN71DRAFT_1449521</name>
</gene>
<feature type="compositionally biased region" description="Polar residues" evidence="1">
    <location>
        <begin position="143"/>
        <end position="152"/>
    </location>
</feature>
<dbReference type="Proteomes" id="UP000807025">
    <property type="component" value="Unassembled WGS sequence"/>
</dbReference>
<name>A0A9P5ZUT5_PLEER</name>
<feature type="region of interest" description="Disordered" evidence="1">
    <location>
        <begin position="244"/>
        <end position="265"/>
    </location>
</feature>
<evidence type="ECO:0000259" key="2">
    <source>
        <dbReference type="Pfam" id="PF20636"/>
    </source>
</evidence>
<dbReference type="InterPro" id="IPR047313">
    <property type="entry name" value="SMN_C"/>
</dbReference>
<accession>A0A9P5ZUT5</accession>
<reference evidence="3" key="1">
    <citation type="submission" date="2020-11" db="EMBL/GenBank/DDBJ databases">
        <authorList>
            <consortium name="DOE Joint Genome Institute"/>
            <person name="Ahrendt S."/>
            <person name="Riley R."/>
            <person name="Andreopoulos W."/>
            <person name="Labutti K."/>
            <person name="Pangilinan J."/>
            <person name="Ruiz-Duenas F.J."/>
            <person name="Barrasa J.M."/>
            <person name="Sanchez-Garcia M."/>
            <person name="Camarero S."/>
            <person name="Miyauchi S."/>
            <person name="Serrano A."/>
            <person name="Linde D."/>
            <person name="Babiker R."/>
            <person name="Drula E."/>
            <person name="Ayuso-Fernandez I."/>
            <person name="Pacheco R."/>
            <person name="Padilla G."/>
            <person name="Ferreira P."/>
            <person name="Barriuso J."/>
            <person name="Kellner H."/>
            <person name="Castanera R."/>
            <person name="Alfaro M."/>
            <person name="Ramirez L."/>
            <person name="Pisabarro A.G."/>
            <person name="Kuo A."/>
            <person name="Tritt A."/>
            <person name="Lipzen A."/>
            <person name="He G."/>
            <person name="Yan M."/>
            <person name="Ng V."/>
            <person name="Cullen D."/>
            <person name="Martin F."/>
            <person name="Rosso M.-N."/>
            <person name="Henrissat B."/>
            <person name="Hibbett D."/>
            <person name="Martinez A.T."/>
            <person name="Grigoriev I.V."/>
        </authorList>
    </citation>
    <scope>NUCLEOTIDE SEQUENCE</scope>
    <source>
        <strain evidence="3">ATCC 90797</strain>
    </source>
</reference>
<organism evidence="3 4">
    <name type="scientific">Pleurotus eryngii</name>
    <name type="common">Boletus of the steppes</name>
    <dbReference type="NCBI Taxonomy" id="5323"/>
    <lineage>
        <taxon>Eukaryota</taxon>
        <taxon>Fungi</taxon>
        <taxon>Dikarya</taxon>
        <taxon>Basidiomycota</taxon>
        <taxon>Agaricomycotina</taxon>
        <taxon>Agaricomycetes</taxon>
        <taxon>Agaricomycetidae</taxon>
        <taxon>Agaricales</taxon>
        <taxon>Pleurotineae</taxon>
        <taxon>Pleurotaceae</taxon>
        <taxon>Pleurotus</taxon>
    </lineage>
</organism>
<dbReference type="AlphaFoldDB" id="A0A9P5ZUT5"/>
<evidence type="ECO:0000256" key="1">
    <source>
        <dbReference type="SAM" id="MobiDB-lite"/>
    </source>
</evidence>
<dbReference type="InterPro" id="IPR049481">
    <property type="entry name" value="SMN_G2-BD"/>
</dbReference>